<evidence type="ECO:0000313" key="9">
    <source>
        <dbReference type="Proteomes" id="UP000027731"/>
    </source>
</evidence>
<evidence type="ECO:0000256" key="1">
    <source>
        <dbReference type="ARBA" id="ARBA00004651"/>
    </source>
</evidence>
<evidence type="ECO:0000256" key="3">
    <source>
        <dbReference type="ARBA" id="ARBA00022475"/>
    </source>
</evidence>
<dbReference type="RefSeq" id="WP_035153848.1">
    <property type="nucleotide sequence ID" value="NZ_RINQ01000008.1"/>
</dbReference>
<dbReference type="Proteomes" id="UP000027731">
    <property type="component" value="Unassembled WGS sequence"/>
</dbReference>
<dbReference type="CDD" id="cd17503">
    <property type="entry name" value="MFS_LmrB_MDR_like"/>
    <property type="match status" value="1"/>
</dbReference>
<feature type="transmembrane region" description="Helical" evidence="7">
    <location>
        <begin position="21"/>
        <end position="46"/>
    </location>
</feature>
<keyword evidence="2" id="KW-0813">Transport</keyword>
<sequence length="502" mass="54689">MNQEQQPVDINGQTYNRSLMIFVLLIGAFCTILNQTILSTAFPALMDAFNISTATVQWLTTGFLMVNGIMIPVSAYLTSRFNTKSLFIIAMSIFEVGTILAWIAPSFAVLLAGRLIQAVGVGINMPLMQNIMLTVYPPEKRGAAMGVNGLVIGLAPAIGPALSGWVIDSYSWRWLFGMIAPITALVIIVSFFAVKNVIPNKKPHLDWLSVVISTLGFGSMLYGFSSVGDKGWTDPVVLSTIIIGVILVGILIMRQNKLDDPFLEFKVFESKEFSLATILSSIVMMAMVGVEFVIPLYLQIIHGMSAFHSGLTLLFGALFMGIMSPITGNLFDRHGAKRLAFTGMFILTVGTIPFAFITRDTPTIYIVFLYAVRMFGISMVMMPVTTAGMNSLPYNLISHGTAVNNTIRQVATSVGTAIMISVLTNITNSNRPAHSLLTQSPLQYKAKMFDATLMGYHAAFWFAIAFSLIGLFLTFFVTSGNGIHLRLDSEDIAEPTGKGGMK</sequence>
<dbReference type="EMBL" id="JOSX01000011">
    <property type="protein sequence ID" value="KEK15912.1"/>
    <property type="molecule type" value="Genomic_DNA"/>
</dbReference>
<feature type="transmembrane region" description="Helical" evidence="7">
    <location>
        <begin position="236"/>
        <end position="253"/>
    </location>
</feature>
<dbReference type="GO" id="GO:0005886">
    <property type="term" value="C:plasma membrane"/>
    <property type="evidence" value="ECO:0007669"/>
    <property type="project" value="UniProtKB-SubCell"/>
</dbReference>
<feature type="transmembrane region" description="Helical" evidence="7">
    <location>
        <begin position="85"/>
        <end position="103"/>
    </location>
</feature>
<evidence type="ECO:0000256" key="7">
    <source>
        <dbReference type="SAM" id="Phobius"/>
    </source>
</evidence>
<dbReference type="GO" id="GO:0022857">
    <property type="term" value="F:transmembrane transporter activity"/>
    <property type="evidence" value="ECO:0007669"/>
    <property type="project" value="InterPro"/>
</dbReference>
<dbReference type="PANTHER" id="PTHR42718:SF24">
    <property type="entry name" value="MAJOR FACILITATOR SUPERFAMILY (MFS) PROFILE DOMAIN-CONTAINING PROTEIN"/>
    <property type="match status" value="1"/>
</dbReference>
<feature type="transmembrane region" description="Helical" evidence="7">
    <location>
        <begin position="147"/>
        <end position="167"/>
    </location>
</feature>
<feature type="transmembrane region" description="Helical" evidence="7">
    <location>
        <begin position="115"/>
        <end position="135"/>
    </location>
</feature>
<feature type="transmembrane region" description="Helical" evidence="7">
    <location>
        <begin position="453"/>
        <end position="477"/>
    </location>
</feature>
<feature type="transmembrane region" description="Helical" evidence="7">
    <location>
        <begin position="339"/>
        <end position="357"/>
    </location>
</feature>
<dbReference type="InterPro" id="IPR011701">
    <property type="entry name" value="MFS"/>
</dbReference>
<evidence type="ECO:0000256" key="2">
    <source>
        <dbReference type="ARBA" id="ARBA00022448"/>
    </source>
</evidence>
<name>A0A073JQL3_LIMRT</name>
<proteinExistence type="predicted"/>
<keyword evidence="5 7" id="KW-1133">Transmembrane helix</keyword>
<dbReference type="AlphaFoldDB" id="A0A073JQL3"/>
<dbReference type="SUPFAM" id="SSF103473">
    <property type="entry name" value="MFS general substrate transporter"/>
    <property type="match status" value="1"/>
</dbReference>
<dbReference type="NCBIfam" id="TIGR00711">
    <property type="entry name" value="efflux_EmrB"/>
    <property type="match status" value="1"/>
</dbReference>
<dbReference type="PRINTS" id="PR01036">
    <property type="entry name" value="TCRTETB"/>
</dbReference>
<dbReference type="Gene3D" id="1.20.1250.20">
    <property type="entry name" value="MFS general substrate transporter like domains"/>
    <property type="match status" value="2"/>
</dbReference>
<evidence type="ECO:0000256" key="6">
    <source>
        <dbReference type="ARBA" id="ARBA00023136"/>
    </source>
</evidence>
<comment type="subcellular location">
    <subcellularLocation>
        <location evidence="1">Cell membrane</location>
        <topology evidence="1">Multi-pass membrane protein</topology>
    </subcellularLocation>
</comment>
<dbReference type="PATRIC" id="fig|1598.90.peg.632"/>
<keyword evidence="6 7" id="KW-0472">Membrane</keyword>
<feature type="transmembrane region" description="Helical" evidence="7">
    <location>
        <begin position="58"/>
        <end position="78"/>
    </location>
</feature>
<dbReference type="PROSITE" id="PS50850">
    <property type="entry name" value="MFS"/>
    <property type="match status" value="1"/>
</dbReference>
<evidence type="ECO:0000256" key="4">
    <source>
        <dbReference type="ARBA" id="ARBA00022692"/>
    </source>
</evidence>
<dbReference type="PANTHER" id="PTHR42718">
    <property type="entry name" value="MAJOR FACILITATOR SUPERFAMILY MULTIDRUG TRANSPORTER MFSC"/>
    <property type="match status" value="1"/>
</dbReference>
<accession>A0A073JQL3</accession>
<dbReference type="InterPro" id="IPR036259">
    <property type="entry name" value="MFS_trans_sf"/>
</dbReference>
<comment type="caution">
    <text evidence="8">The sequence shown here is derived from an EMBL/GenBank/DDBJ whole genome shotgun (WGS) entry which is preliminary data.</text>
</comment>
<dbReference type="Pfam" id="PF07690">
    <property type="entry name" value="MFS_1"/>
    <property type="match status" value="1"/>
</dbReference>
<organism evidence="8 9">
    <name type="scientific">Limosilactobacillus reuteri</name>
    <name type="common">Lactobacillus reuteri</name>
    <dbReference type="NCBI Taxonomy" id="1598"/>
    <lineage>
        <taxon>Bacteria</taxon>
        <taxon>Bacillati</taxon>
        <taxon>Bacillota</taxon>
        <taxon>Bacilli</taxon>
        <taxon>Lactobacillales</taxon>
        <taxon>Lactobacillaceae</taxon>
        <taxon>Limosilactobacillus</taxon>
    </lineage>
</organism>
<dbReference type="InterPro" id="IPR004638">
    <property type="entry name" value="EmrB-like"/>
</dbReference>
<gene>
    <name evidence="8" type="ORF">LR3_03405</name>
</gene>
<keyword evidence="4 7" id="KW-0812">Transmembrane</keyword>
<feature type="transmembrane region" description="Helical" evidence="7">
    <location>
        <begin position="205"/>
        <end position="224"/>
    </location>
</feature>
<feature type="transmembrane region" description="Helical" evidence="7">
    <location>
        <begin position="306"/>
        <end position="327"/>
    </location>
</feature>
<dbReference type="InterPro" id="IPR020846">
    <property type="entry name" value="MFS_dom"/>
</dbReference>
<feature type="transmembrane region" description="Helical" evidence="7">
    <location>
        <begin position="273"/>
        <end position="294"/>
    </location>
</feature>
<reference evidence="8 9" key="1">
    <citation type="submission" date="2014-06" db="EMBL/GenBank/DDBJ databases">
        <title>Genetic determinant of reutericyclin biosynthesis of Lactobacillus reuteri.</title>
        <authorList>
            <person name="Lin X."/>
            <person name="Duar R."/>
            <person name="Walter J."/>
            <person name="Gaenzle M."/>
        </authorList>
    </citation>
    <scope>NUCLEOTIDE SEQUENCE [LARGE SCALE GENOMIC DNA]</scope>
    <source>
        <strain evidence="8 9">LTH2584</strain>
    </source>
</reference>
<feature type="transmembrane region" description="Helical" evidence="7">
    <location>
        <begin position="173"/>
        <end position="193"/>
    </location>
</feature>
<evidence type="ECO:0000313" key="8">
    <source>
        <dbReference type="EMBL" id="KEK15912.1"/>
    </source>
</evidence>
<keyword evidence="3" id="KW-1003">Cell membrane</keyword>
<feature type="transmembrane region" description="Helical" evidence="7">
    <location>
        <begin position="363"/>
        <end position="384"/>
    </location>
</feature>
<protein>
    <submittedName>
        <fullName evidence="8">Multidrug transporter</fullName>
    </submittedName>
</protein>
<evidence type="ECO:0000256" key="5">
    <source>
        <dbReference type="ARBA" id="ARBA00022989"/>
    </source>
</evidence>